<name>A0A5J4TI60_9EUKA</name>
<evidence type="ECO:0000313" key="1">
    <source>
        <dbReference type="EMBL" id="KAA6358146.1"/>
    </source>
</evidence>
<gene>
    <name evidence="1" type="ORF">EZS28_046328</name>
</gene>
<proteinExistence type="predicted"/>
<evidence type="ECO:0000313" key="2">
    <source>
        <dbReference type="Proteomes" id="UP000324800"/>
    </source>
</evidence>
<comment type="caution">
    <text evidence="1">The sequence shown here is derived from an EMBL/GenBank/DDBJ whole genome shotgun (WGS) entry which is preliminary data.</text>
</comment>
<organism evidence="1 2">
    <name type="scientific">Streblomastix strix</name>
    <dbReference type="NCBI Taxonomy" id="222440"/>
    <lineage>
        <taxon>Eukaryota</taxon>
        <taxon>Metamonada</taxon>
        <taxon>Preaxostyla</taxon>
        <taxon>Oxymonadida</taxon>
        <taxon>Streblomastigidae</taxon>
        <taxon>Streblomastix</taxon>
    </lineage>
</organism>
<sequence length="121" mass="13878">MKSGLVIPFGKGCGCEPYCKDNTYYNNQIKYITQNKKEIRVNQEQNRGDIVAIEVNMTPPRIATYFVNGKQLPVFVSNLPESVQFFFYLYFKGESVTVLSLKRLEAPTATNNPDAQELKWE</sequence>
<protein>
    <submittedName>
        <fullName evidence="1">Uncharacterized protein</fullName>
    </submittedName>
</protein>
<dbReference type="AlphaFoldDB" id="A0A5J4TI60"/>
<dbReference type="EMBL" id="SNRW01030305">
    <property type="protein sequence ID" value="KAA6358146.1"/>
    <property type="molecule type" value="Genomic_DNA"/>
</dbReference>
<accession>A0A5J4TI60</accession>
<reference evidence="1 2" key="1">
    <citation type="submission" date="2019-03" db="EMBL/GenBank/DDBJ databases">
        <title>Single cell metagenomics reveals metabolic interactions within the superorganism composed of flagellate Streblomastix strix and complex community of Bacteroidetes bacteria on its surface.</title>
        <authorList>
            <person name="Treitli S.C."/>
            <person name="Kolisko M."/>
            <person name="Husnik F."/>
            <person name="Keeling P."/>
            <person name="Hampl V."/>
        </authorList>
    </citation>
    <scope>NUCLEOTIDE SEQUENCE [LARGE SCALE GENOMIC DNA]</scope>
    <source>
        <strain evidence="1">ST1C</strain>
    </source>
</reference>
<dbReference type="Proteomes" id="UP000324800">
    <property type="component" value="Unassembled WGS sequence"/>
</dbReference>